<gene>
    <name evidence="9" type="ORF">AARE701A_LOCUS9192</name>
</gene>
<comment type="pathway">
    <text evidence="2">Carbohydrate degradation; glycolysis; D-glyceraldehyde 3-phosphate and glycerone phosphate from D-glucose: step 4/4.</text>
</comment>
<dbReference type="Pfam" id="PF00274">
    <property type="entry name" value="Glycolytic"/>
    <property type="match status" value="2"/>
</dbReference>
<keyword evidence="5 8" id="KW-0324">Glycolysis</keyword>
<name>A0A8S2A1U5_ARAAE</name>
<evidence type="ECO:0000256" key="3">
    <source>
        <dbReference type="ARBA" id="ARBA00010387"/>
    </source>
</evidence>
<dbReference type="GO" id="GO:0004332">
    <property type="term" value="F:fructose-bisphosphate aldolase activity"/>
    <property type="evidence" value="ECO:0007669"/>
    <property type="project" value="UniProtKB-EC"/>
</dbReference>
<sequence>MASSTAATMLKASPVKSDWVKGQSLLLRQPSSVSAIRSHVAPSSLTVRAASAYADELVKTAKTIASPGHGIMAMDESNATCGKRLASIGLENTEANRQAYRTLLVSAPGLGQYISGAILFEETLYQSTTDGKKMVDVLVEQNIVPGIKVDKGLVPLVGSNDESWCQGLDGLASRTAAYYEQGARFAKWRTVVSIPNGPSALAVKEAAWGLARYAAISQDSGLVPIVEPEILLDGEHGIDRTYEVAEKVWAEVFFYLAQNNVMFEGILLKPSMVTPGAEATDKATPEQFLSGGQSELEATLNLNAMNQAPNPWHVSFSYARALQNTCLKTWGGREENVKAAQDVLLARAKANSLAQLGKYTGEGESEEAKEGMFVKGYTY</sequence>
<dbReference type="SUPFAM" id="SSF51569">
    <property type="entry name" value="Aldolase"/>
    <property type="match status" value="1"/>
</dbReference>
<dbReference type="AlphaFoldDB" id="A0A8S2A1U5"/>
<evidence type="ECO:0000256" key="4">
    <source>
        <dbReference type="ARBA" id="ARBA00013068"/>
    </source>
</evidence>
<evidence type="ECO:0000256" key="8">
    <source>
        <dbReference type="RuleBase" id="RU003994"/>
    </source>
</evidence>
<dbReference type="Proteomes" id="UP000682877">
    <property type="component" value="Chromosome 4"/>
</dbReference>
<reference evidence="9" key="1">
    <citation type="submission" date="2021-01" db="EMBL/GenBank/DDBJ databases">
        <authorList>
            <person name="Bezrukov I."/>
        </authorList>
    </citation>
    <scope>NUCLEOTIDE SEQUENCE</scope>
</reference>
<comment type="similarity">
    <text evidence="3 8">Belongs to the class I fructose-bisphosphate aldolase family.</text>
</comment>
<evidence type="ECO:0000313" key="9">
    <source>
        <dbReference type="EMBL" id="CAE6000371.1"/>
    </source>
</evidence>
<keyword evidence="10" id="KW-1185">Reference proteome</keyword>
<dbReference type="GO" id="GO:0006096">
    <property type="term" value="P:glycolytic process"/>
    <property type="evidence" value="ECO:0007669"/>
    <property type="project" value="UniProtKB-KW"/>
</dbReference>
<accession>A0A8S2A1U5</accession>
<dbReference type="InterPro" id="IPR000741">
    <property type="entry name" value="FBA_I"/>
</dbReference>
<dbReference type="PROSITE" id="PS00158">
    <property type="entry name" value="ALDOLASE_CLASS_I"/>
    <property type="match status" value="1"/>
</dbReference>
<proteinExistence type="inferred from homology"/>
<evidence type="ECO:0000256" key="7">
    <source>
        <dbReference type="ARBA" id="ARBA00023270"/>
    </source>
</evidence>
<comment type="catalytic activity">
    <reaction evidence="1 8">
        <text>beta-D-fructose 1,6-bisphosphate = D-glyceraldehyde 3-phosphate + dihydroxyacetone phosphate</text>
        <dbReference type="Rhea" id="RHEA:14729"/>
        <dbReference type="ChEBI" id="CHEBI:32966"/>
        <dbReference type="ChEBI" id="CHEBI:57642"/>
        <dbReference type="ChEBI" id="CHEBI:59776"/>
        <dbReference type="EC" id="4.1.2.13"/>
    </reaction>
</comment>
<dbReference type="PANTHER" id="PTHR11627">
    <property type="entry name" value="FRUCTOSE-BISPHOSPHATE ALDOLASE"/>
    <property type="match status" value="1"/>
</dbReference>
<keyword evidence="7" id="KW-0704">Schiff base</keyword>
<dbReference type="Gene3D" id="3.20.20.70">
    <property type="entry name" value="Aldolase class I"/>
    <property type="match status" value="1"/>
</dbReference>
<organism evidence="9 10">
    <name type="scientific">Arabidopsis arenosa</name>
    <name type="common">Sand rock-cress</name>
    <name type="synonym">Cardaminopsis arenosa</name>
    <dbReference type="NCBI Taxonomy" id="38785"/>
    <lineage>
        <taxon>Eukaryota</taxon>
        <taxon>Viridiplantae</taxon>
        <taxon>Streptophyta</taxon>
        <taxon>Embryophyta</taxon>
        <taxon>Tracheophyta</taxon>
        <taxon>Spermatophyta</taxon>
        <taxon>Magnoliopsida</taxon>
        <taxon>eudicotyledons</taxon>
        <taxon>Gunneridae</taxon>
        <taxon>Pentapetalae</taxon>
        <taxon>rosids</taxon>
        <taxon>malvids</taxon>
        <taxon>Brassicales</taxon>
        <taxon>Brassicaceae</taxon>
        <taxon>Camelineae</taxon>
        <taxon>Arabidopsis</taxon>
    </lineage>
</organism>
<dbReference type="EC" id="4.1.2.13" evidence="4 8"/>
<keyword evidence="6 8" id="KW-0456">Lyase</keyword>
<dbReference type="EMBL" id="LR999454">
    <property type="protein sequence ID" value="CAE6000371.1"/>
    <property type="molecule type" value="Genomic_DNA"/>
</dbReference>
<evidence type="ECO:0000313" key="10">
    <source>
        <dbReference type="Proteomes" id="UP000682877"/>
    </source>
</evidence>
<evidence type="ECO:0000256" key="1">
    <source>
        <dbReference type="ARBA" id="ARBA00000441"/>
    </source>
</evidence>
<dbReference type="InterPro" id="IPR029768">
    <property type="entry name" value="Aldolase_I_AS"/>
</dbReference>
<protein>
    <recommendedName>
        <fullName evidence="4 8">Fructose-bisphosphate aldolase</fullName>
        <ecNumber evidence="4 8">4.1.2.13</ecNumber>
    </recommendedName>
</protein>
<dbReference type="InterPro" id="IPR013785">
    <property type="entry name" value="Aldolase_TIM"/>
</dbReference>
<evidence type="ECO:0000256" key="5">
    <source>
        <dbReference type="ARBA" id="ARBA00023152"/>
    </source>
</evidence>
<dbReference type="NCBIfam" id="NF033379">
    <property type="entry name" value="FrucBisAld_I"/>
    <property type="match status" value="1"/>
</dbReference>
<dbReference type="CDD" id="cd00948">
    <property type="entry name" value="FBP_aldolase_I_a"/>
    <property type="match status" value="1"/>
</dbReference>
<evidence type="ECO:0000256" key="2">
    <source>
        <dbReference type="ARBA" id="ARBA00004714"/>
    </source>
</evidence>
<evidence type="ECO:0000256" key="6">
    <source>
        <dbReference type="ARBA" id="ARBA00023239"/>
    </source>
</evidence>